<dbReference type="RefSeq" id="WP_190762467.1">
    <property type="nucleotide sequence ID" value="NZ_JACXLD010000001.1"/>
</dbReference>
<name>A0A927GUX9_9GAMM</name>
<keyword evidence="1" id="KW-1133">Transmembrane helix</keyword>
<accession>A0A927GUX9</accession>
<sequence>MSIVNFVAEHLGPYYAQVKFIHLLFATMWLWSTSVAYINYVVPVLRQWFLDPNSPELLRKRNEALERFDEGVVIEHVAFPFVLVTGVLLLMIGGWGVHNDWLVIKLALVILVFIPIEIFDYWLSHFGGNKRKARLKEGVDALDSPRYEKLTQMHIWFLTVTTPVISMAGITVLYLATAKPA</sequence>
<evidence type="ECO:0000313" key="2">
    <source>
        <dbReference type="EMBL" id="MBD2858076.1"/>
    </source>
</evidence>
<keyword evidence="1" id="KW-0472">Membrane</keyword>
<reference evidence="2" key="1">
    <citation type="submission" date="2020-09" db="EMBL/GenBank/DDBJ databases">
        <authorList>
            <person name="Yoon J.-W."/>
        </authorList>
    </citation>
    <scope>NUCLEOTIDE SEQUENCE</scope>
    <source>
        <strain evidence="2">KMU-158</strain>
    </source>
</reference>
<feature type="transmembrane region" description="Helical" evidence="1">
    <location>
        <begin position="155"/>
        <end position="176"/>
    </location>
</feature>
<gene>
    <name evidence="2" type="ORF">IB286_03580</name>
</gene>
<evidence type="ECO:0000313" key="3">
    <source>
        <dbReference type="Proteomes" id="UP000610558"/>
    </source>
</evidence>
<protein>
    <recommendedName>
        <fullName evidence="4">DUF2269 family protein</fullName>
    </recommendedName>
</protein>
<keyword evidence="3" id="KW-1185">Reference proteome</keyword>
<feature type="transmembrane region" description="Helical" evidence="1">
    <location>
        <begin position="102"/>
        <end position="123"/>
    </location>
</feature>
<dbReference type="Proteomes" id="UP000610558">
    <property type="component" value="Unassembled WGS sequence"/>
</dbReference>
<evidence type="ECO:0000256" key="1">
    <source>
        <dbReference type="SAM" id="Phobius"/>
    </source>
</evidence>
<feature type="transmembrane region" description="Helical" evidence="1">
    <location>
        <begin position="20"/>
        <end position="42"/>
    </location>
</feature>
<keyword evidence="1" id="KW-0812">Transmembrane</keyword>
<feature type="transmembrane region" description="Helical" evidence="1">
    <location>
        <begin position="77"/>
        <end position="96"/>
    </location>
</feature>
<proteinExistence type="predicted"/>
<dbReference type="AlphaFoldDB" id="A0A927GUX9"/>
<dbReference type="EMBL" id="JACXLD010000001">
    <property type="protein sequence ID" value="MBD2858076.1"/>
    <property type="molecule type" value="Genomic_DNA"/>
</dbReference>
<evidence type="ECO:0008006" key="4">
    <source>
        <dbReference type="Google" id="ProtNLM"/>
    </source>
</evidence>
<comment type="caution">
    <text evidence="2">The sequence shown here is derived from an EMBL/GenBank/DDBJ whole genome shotgun (WGS) entry which is preliminary data.</text>
</comment>
<organism evidence="2 3">
    <name type="scientific">Spongiibacter pelagi</name>
    <dbReference type="NCBI Taxonomy" id="2760804"/>
    <lineage>
        <taxon>Bacteria</taxon>
        <taxon>Pseudomonadati</taxon>
        <taxon>Pseudomonadota</taxon>
        <taxon>Gammaproteobacteria</taxon>
        <taxon>Cellvibrionales</taxon>
        <taxon>Spongiibacteraceae</taxon>
        <taxon>Spongiibacter</taxon>
    </lineage>
</organism>